<reference evidence="13 14" key="1">
    <citation type="submission" date="2021-01" db="EMBL/GenBank/DDBJ databases">
        <title>Genomic Encyclopedia of Type Strains, Phase IV (KMG-IV): sequencing the most valuable type-strain genomes for metagenomic binning, comparative biology and taxonomic classification.</title>
        <authorList>
            <person name="Goeker M."/>
        </authorList>
    </citation>
    <scope>NUCLEOTIDE SEQUENCE [LARGE SCALE GENOMIC DNA]</scope>
    <source>
        <strain evidence="13 14">DSM 23711</strain>
    </source>
</reference>
<dbReference type="Proteomes" id="UP001296943">
    <property type="component" value="Unassembled WGS sequence"/>
</dbReference>
<dbReference type="EMBL" id="JAFBDR010000011">
    <property type="protein sequence ID" value="MBM7571746.1"/>
    <property type="molecule type" value="Genomic_DNA"/>
</dbReference>
<dbReference type="NCBIfam" id="TIGR00726">
    <property type="entry name" value="peptidoglycan editing factor PgeF"/>
    <property type="match status" value="1"/>
</dbReference>
<dbReference type="Gene3D" id="3.60.140.10">
    <property type="entry name" value="CNF1/YfiH-like putative cysteine hydrolases"/>
    <property type="match status" value="1"/>
</dbReference>
<keyword evidence="7" id="KW-0378">Hydrolase</keyword>
<dbReference type="InterPro" id="IPR003730">
    <property type="entry name" value="Cu_polyphenol_OxRdtase"/>
</dbReference>
<keyword evidence="14" id="KW-1185">Reference proteome</keyword>
<proteinExistence type="inferred from homology"/>
<comment type="catalytic activity">
    <reaction evidence="9">
        <text>adenosine + H2O + H(+) = inosine + NH4(+)</text>
        <dbReference type="Rhea" id="RHEA:24408"/>
        <dbReference type="ChEBI" id="CHEBI:15377"/>
        <dbReference type="ChEBI" id="CHEBI:15378"/>
        <dbReference type="ChEBI" id="CHEBI:16335"/>
        <dbReference type="ChEBI" id="CHEBI:17596"/>
        <dbReference type="ChEBI" id="CHEBI:28938"/>
        <dbReference type="EC" id="3.5.4.4"/>
    </reaction>
    <physiologicalReaction direction="left-to-right" evidence="9">
        <dbReference type="Rhea" id="RHEA:24409"/>
    </physiologicalReaction>
</comment>
<evidence type="ECO:0000256" key="12">
    <source>
        <dbReference type="RuleBase" id="RU361274"/>
    </source>
</evidence>
<evidence type="ECO:0000256" key="3">
    <source>
        <dbReference type="ARBA" id="ARBA00003215"/>
    </source>
</evidence>
<dbReference type="PANTHER" id="PTHR30616">
    <property type="entry name" value="UNCHARACTERIZED PROTEIN YFIH"/>
    <property type="match status" value="1"/>
</dbReference>
<organism evidence="13 14">
    <name type="scientific">Aquibacillus albus</name>
    <dbReference type="NCBI Taxonomy" id="1168171"/>
    <lineage>
        <taxon>Bacteria</taxon>
        <taxon>Bacillati</taxon>
        <taxon>Bacillota</taxon>
        <taxon>Bacilli</taxon>
        <taxon>Bacillales</taxon>
        <taxon>Bacillaceae</taxon>
        <taxon>Aquibacillus</taxon>
    </lineage>
</organism>
<sequence length="269" mass="30049">MEPFLLNNHSTLLIEDWKKDAPTLVAGITTRDGGVSKGSFASLNLGFHVPDTPEHVLENRESLAEFLKIPLRNWVMGEQTHQTKVVVVSHADAGKGAFEHRSTLNGVDGIITSERGLLCTAMFADCVPLYFFDPITGWIGIAHAGWRGTVNKMAKEMVDSLVNQGVDVQSLRVTIGPCISQFNYEVDDKVVDHIPNNWKEKVVKRTKTGRFLLDLRKLNQEILLDSGVLGENIKVTNFCTFQDDKFFSHRRDNGMTGRMLGFIGFQTTN</sequence>
<keyword evidence="8" id="KW-0862">Zinc</keyword>
<keyword evidence="6" id="KW-0479">Metal-binding</keyword>
<evidence type="ECO:0000256" key="10">
    <source>
        <dbReference type="ARBA" id="ARBA00048968"/>
    </source>
</evidence>
<dbReference type="PANTHER" id="PTHR30616:SF2">
    <property type="entry name" value="PURINE NUCLEOSIDE PHOSPHORYLASE LACC1"/>
    <property type="match status" value="1"/>
</dbReference>
<comment type="function">
    <text evidence="3">Purine nucleoside enzyme that catalyzes the phosphorolysis of adenosine and inosine nucleosides, yielding D-ribose 1-phosphate and the respective free bases, adenine and hypoxanthine. Also catalyzes the phosphorolysis of S-methyl-5'-thioadenosine into adenine and S-methyl-5-thio-alpha-D-ribose 1-phosphate. Also has adenosine deaminase activity.</text>
</comment>
<comment type="caution">
    <text evidence="13">The sequence shown here is derived from an EMBL/GenBank/DDBJ whole genome shotgun (WGS) entry which is preliminary data.</text>
</comment>
<evidence type="ECO:0000256" key="4">
    <source>
        <dbReference type="ARBA" id="ARBA00007353"/>
    </source>
</evidence>
<dbReference type="InterPro" id="IPR038371">
    <property type="entry name" value="Cu_polyphenol_OxRdtase_sf"/>
</dbReference>
<protein>
    <recommendedName>
        <fullName evidence="12">Purine nucleoside phosphorylase</fullName>
    </recommendedName>
</protein>
<comment type="cofactor">
    <cofactor evidence="2">
        <name>Zn(2+)</name>
        <dbReference type="ChEBI" id="CHEBI:29105"/>
    </cofactor>
</comment>
<evidence type="ECO:0000256" key="11">
    <source>
        <dbReference type="ARBA" id="ARBA00049893"/>
    </source>
</evidence>
<evidence type="ECO:0000313" key="14">
    <source>
        <dbReference type="Proteomes" id="UP001296943"/>
    </source>
</evidence>
<dbReference type="InterPro" id="IPR011324">
    <property type="entry name" value="Cytotoxic_necrot_fac-like_cat"/>
</dbReference>
<name>A0ABS2N0S1_9BACI</name>
<evidence type="ECO:0000256" key="5">
    <source>
        <dbReference type="ARBA" id="ARBA00022679"/>
    </source>
</evidence>
<dbReference type="RefSeq" id="WP_204499619.1">
    <property type="nucleotide sequence ID" value="NZ_JAFBDR010000011.1"/>
</dbReference>
<accession>A0ABS2N0S1</accession>
<comment type="similarity">
    <text evidence="4 12">Belongs to the purine nucleoside phosphorylase YfiH/LACC1 family.</text>
</comment>
<evidence type="ECO:0000256" key="7">
    <source>
        <dbReference type="ARBA" id="ARBA00022801"/>
    </source>
</evidence>
<keyword evidence="5" id="KW-0808">Transferase</keyword>
<evidence type="ECO:0000256" key="8">
    <source>
        <dbReference type="ARBA" id="ARBA00022833"/>
    </source>
</evidence>
<dbReference type="Pfam" id="PF02578">
    <property type="entry name" value="Cu-oxidase_4"/>
    <property type="match status" value="1"/>
</dbReference>
<evidence type="ECO:0000256" key="1">
    <source>
        <dbReference type="ARBA" id="ARBA00000553"/>
    </source>
</evidence>
<evidence type="ECO:0000256" key="2">
    <source>
        <dbReference type="ARBA" id="ARBA00001947"/>
    </source>
</evidence>
<comment type="catalytic activity">
    <reaction evidence="10">
        <text>adenosine + phosphate = alpha-D-ribose 1-phosphate + adenine</text>
        <dbReference type="Rhea" id="RHEA:27642"/>
        <dbReference type="ChEBI" id="CHEBI:16335"/>
        <dbReference type="ChEBI" id="CHEBI:16708"/>
        <dbReference type="ChEBI" id="CHEBI:43474"/>
        <dbReference type="ChEBI" id="CHEBI:57720"/>
        <dbReference type="EC" id="2.4.2.1"/>
    </reaction>
    <physiologicalReaction direction="left-to-right" evidence="10">
        <dbReference type="Rhea" id="RHEA:27643"/>
    </physiologicalReaction>
</comment>
<comment type="catalytic activity">
    <reaction evidence="1">
        <text>inosine + phosphate = alpha-D-ribose 1-phosphate + hypoxanthine</text>
        <dbReference type="Rhea" id="RHEA:27646"/>
        <dbReference type="ChEBI" id="CHEBI:17368"/>
        <dbReference type="ChEBI" id="CHEBI:17596"/>
        <dbReference type="ChEBI" id="CHEBI:43474"/>
        <dbReference type="ChEBI" id="CHEBI:57720"/>
        <dbReference type="EC" id="2.4.2.1"/>
    </reaction>
    <physiologicalReaction direction="left-to-right" evidence="1">
        <dbReference type="Rhea" id="RHEA:27647"/>
    </physiologicalReaction>
</comment>
<evidence type="ECO:0000256" key="9">
    <source>
        <dbReference type="ARBA" id="ARBA00047989"/>
    </source>
</evidence>
<comment type="catalytic activity">
    <reaction evidence="11">
        <text>S-methyl-5'-thioadenosine + phosphate = 5-(methylsulfanyl)-alpha-D-ribose 1-phosphate + adenine</text>
        <dbReference type="Rhea" id="RHEA:11852"/>
        <dbReference type="ChEBI" id="CHEBI:16708"/>
        <dbReference type="ChEBI" id="CHEBI:17509"/>
        <dbReference type="ChEBI" id="CHEBI:43474"/>
        <dbReference type="ChEBI" id="CHEBI:58533"/>
        <dbReference type="EC" id="2.4.2.28"/>
    </reaction>
    <physiologicalReaction direction="left-to-right" evidence="11">
        <dbReference type="Rhea" id="RHEA:11853"/>
    </physiologicalReaction>
</comment>
<evidence type="ECO:0000313" key="13">
    <source>
        <dbReference type="EMBL" id="MBM7571746.1"/>
    </source>
</evidence>
<dbReference type="CDD" id="cd16833">
    <property type="entry name" value="YfiH"/>
    <property type="match status" value="1"/>
</dbReference>
<evidence type="ECO:0000256" key="6">
    <source>
        <dbReference type="ARBA" id="ARBA00022723"/>
    </source>
</evidence>
<gene>
    <name evidence="13" type="ORF">JOC48_002247</name>
</gene>
<dbReference type="SUPFAM" id="SSF64438">
    <property type="entry name" value="CNF1/YfiH-like putative cysteine hydrolases"/>
    <property type="match status" value="1"/>
</dbReference>